<feature type="domain" description="Laminin EGF-like" evidence="13">
    <location>
        <begin position="386"/>
        <end position="437"/>
    </location>
</feature>
<feature type="domain" description="Laminin EGF-like" evidence="13">
    <location>
        <begin position="326"/>
        <end position="385"/>
    </location>
</feature>
<feature type="disulfide bond" evidence="12">
    <location>
        <begin position="409"/>
        <end position="418"/>
    </location>
</feature>
<comment type="caution">
    <text evidence="12">Lacks conserved residue(s) required for the propagation of feature annotation.</text>
</comment>
<dbReference type="GO" id="GO:0007411">
    <property type="term" value="P:axon guidance"/>
    <property type="evidence" value="ECO:0007669"/>
    <property type="project" value="TreeGrafter"/>
</dbReference>
<evidence type="ECO:0000259" key="13">
    <source>
        <dbReference type="PROSITE" id="PS50027"/>
    </source>
</evidence>
<protein>
    <submittedName>
        <fullName evidence="16">LAMB2 protein</fullName>
    </submittedName>
</protein>
<organism evidence="16 17">
    <name type="scientific">Prunella himalayana</name>
    <dbReference type="NCBI Taxonomy" id="670356"/>
    <lineage>
        <taxon>Eukaryota</taxon>
        <taxon>Metazoa</taxon>
        <taxon>Chordata</taxon>
        <taxon>Craniata</taxon>
        <taxon>Vertebrata</taxon>
        <taxon>Euteleostomi</taxon>
        <taxon>Archelosauria</taxon>
        <taxon>Archosauria</taxon>
        <taxon>Dinosauria</taxon>
        <taxon>Saurischia</taxon>
        <taxon>Theropoda</taxon>
        <taxon>Coelurosauria</taxon>
        <taxon>Aves</taxon>
        <taxon>Neognathae</taxon>
        <taxon>Neoaves</taxon>
        <taxon>Telluraves</taxon>
        <taxon>Australaves</taxon>
        <taxon>Passeriformes</taxon>
        <taxon>Passeroidea</taxon>
        <taxon>Prunellidae</taxon>
        <taxon>Prunella</taxon>
    </lineage>
</organism>
<dbReference type="FunFam" id="2.10.25.10:FF:000135">
    <property type="entry name" value="Laminin subunit beta 4"/>
    <property type="match status" value="1"/>
</dbReference>
<dbReference type="PROSITE" id="PS50027">
    <property type="entry name" value="EGF_LAM_2"/>
    <property type="match status" value="3"/>
</dbReference>
<name>A0A7K5QWE7_9PASE</name>
<evidence type="ECO:0000256" key="7">
    <source>
        <dbReference type="ARBA" id="ARBA00022889"/>
    </source>
</evidence>
<evidence type="ECO:0000256" key="8">
    <source>
        <dbReference type="ARBA" id="ARBA00023054"/>
    </source>
</evidence>
<dbReference type="InterPro" id="IPR056863">
    <property type="entry name" value="LMN_ATRN_NET-like_EGF"/>
</dbReference>
<dbReference type="PROSITE" id="PS01248">
    <property type="entry name" value="EGF_LAM_1"/>
    <property type="match status" value="2"/>
</dbReference>
<dbReference type="GO" id="GO:0009887">
    <property type="term" value="P:animal organ morphogenesis"/>
    <property type="evidence" value="ECO:0007669"/>
    <property type="project" value="TreeGrafter"/>
</dbReference>
<evidence type="ECO:0000256" key="12">
    <source>
        <dbReference type="PROSITE-ProRule" id="PRU00460"/>
    </source>
</evidence>
<keyword evidence="9 12" id="KW-1015">Disulfide bond</keyword>
<evidence type="ECO:0000313" key="16">
    <source>
        <dbReference type="EMBL" id="NWT71797.1"/>
    </source>
</evidence>
<evidence type="ECO:0000256" key="2">
    <source>
        <dbReference type="ARBA" id="ARBA00022525"/>
    </source>
</evidence>
<dbReference type="OrthoDB" id="5985440at2759"/>
<dbReference type="GO" id="GO:0009888">
    <property type="term" value="P:tissue development"/>
    <property type="evidence" value="ECO:0007669"/>
    <property type="project" value="TreeGrafter"/>
</dbReference>
<keyword evidence="5" id="KW-0677">Repeat</keyword>
<feature type="domain" description="Laminin IV type B" evidence="14">
    <location>
        <begin position="477"/>
        <end position="580"/>
    </location>
</feature>
<feature type="domain" description="Laminin N-terminal" evidence="15">
    <location>
        <begin position="1"/>
        <end position="184"/>
    </location>
</feature>
<dbReference type="Pfam" id="PF24973">
    <property type="entry name" value="EGF_LMN_ATRN"/>
    <property type="match status" value="1"/>
</dbReference>
<dbReference type="Gene3D" id="2.170.300.10">
    <property type="entry name" value="Tie2 ligand-binding domain superfamily"/>
    <property type="match status" value="1"/>
</dbReference>
<feature type="domain" description="Laminin EGF-like" evidence="13">
    <location>
        <begin position="438"/>
        <end position="483"/>
    </location>
</feature>
<dbReference type="FunFam" id="2.10.25.10:FF:000084">
    <property type="entry name" value="Laminin subunit alpha 3"/>
    <property type="match status" value="1"/>
</dbReference>
<reference evidence="16 17" key="1">
    <citation type="submission" date="2019-09" db="EMBL/GenBank/DDBJ databases">
        <title>Bird 10,000 Genomes (B10K) Project - Family phase.</title>
        <authorList>
            <person name="Zhang G."/>
        </authorList>
    </citation>
    <scope>NUCLEOTIDE SEQUENCE [LARGE SCALE GENOMIC DNA]</scope>
    <source>
        <strain evidence="16">B10K-DU-013-18</strain>
        <tissue evidence="16">Muscle</tissue>
    </source>
</reference>
<dbReference type="SMART" id="SM00180">
    <property type="entry name" value="EGF_Lam"/>
    <property type="match status" value="4"/>
</dbReference>
<feature type="disulfide bond" evidence="12">
    <location>
        <begin position="438"/>
        <end position="450"/>
    </location>
</feature>
<evidence type="ECO:0000256" key="11">
    <source>
        <dbReference type="ARBA" id="ARBA00023292"/>
    </source>
</evidence>
<evidence type="ECO:0000259" key="14">
    <source>
        <dbReference type="PROSITE" id="PS51116"/>
    </source>
</evidence>
<dbReference type="GO" id="GO:0034446">
    <property type="term" value="P:substrate adhesion-dependent cell spreading"/>
    <property type="evidence" value="ECO:0007669"/>
    <property type="project" value="TreeGrafter"/>
</dbReference>
<dbReference type="PRINTS" id="PR00011">
    <property type="entry name" value="EGFLAMININ"/>
</dbReference>
<dbReference type="PANTHER" id="PTHR10574">
    <property type="entry name" value="NETRIN/LAMININ-RELATED"/>
    <property type="match status" value="1"/>
</dbReference>
<keyword evidence="8" id="KW-0175">Coiled coil</keyword>
<comment type="caution">
    <text evidence="16">The sequence shown here is derived from an EMBL/GenBank/DDBJ whole genome shotgun (WGS) entry which is preliminary data.</text>
</comment>
<dbReference type="Proteomes" id="UP000566454">
    <property type="component" value="Unassembled WGS sequence"/>
</dbReference>
<feature type="non-terminal residue" evidence="16">
    <location>
        <position position="1"/>
    </location>
</feature>
<dbReference type="FunFam" id="2.170.300.10:FF:000004">
    <property type="entry name" value="Laminin subunit beta 1"/>
    <property type="match status" value="1"/>
</dbReference>
<dbReference type="EMBL" id="VYZK01000334">
    <property type="protein sequence ID" value="NWT71797.1"/>
    <property type="molecule type" value="Genomic_DNA"/>
</dbReference>
<dbReference type="GO" id="GO:0070831">
    <property type="term" value="P:basement membrane assembly"/>
    <property type="evidence" value="ECO:0007669"/>
    <property type="project" value="TreeGrafter"/>
</dbReference>
<evidence type="ECO:0000256" key="3">
    <source>
        <dbReference type="ARBA" id="ARBA00022530"/>
    </source>
</evidence>
<keyword evidence="17" id="KW-1185">Reference proteome</keyword>
<feature type="non-terminal residue" evidence="16">
    <location>
        <position position="580"/>
    </location>
</feature>
<dbReference type="GO" id="GO:0043256">
    <property type="term" value="C:laminin complex"/>
    <property type="evidence" value="ECO:0007669"/>
    <property type="project" value="TreeGrafter"/>
</dbReference>
<dbReference type="CDD" id="cd00055">
    <property type="entry name" value="EGF_Lam"/>
    <property type="match status" value="4"/>
</dbReference>
<dbReference type="PROSITE" id="PS51117">
    <property type="entry name" value="LAMININ_NTER"/>
    <property type="match status" value="1"/>
</dbReference>
<proteinExistence type="predicted"/>
<evidence type="ECO:0000256" key="5">
    <source>
        <dbReference type="ARBA" id="ARBA00022737"/>
    </source>
</evidence>
<keyword evidence="10" id="KW-0325">Glycoprotein</keyword>
<feature type="disulfide bond" evidence="12">
    <location>
        <begin position="459"/>
        <end position="468"/>
    </location>
</feature>
<dbReference type="PANTHER" id="PTHR10574:SF36">
    <property type="entry name" value="LAMININ SUBUNIT BETA-2"/>
    <property type="match status" value="1"/>
</dbReference>
<feature type="disulfide bond" evidence="12">
    <location>
        <begin position="421"/>
        <end position="435"/>
    </location>
</feature>
<dbReference type="AlphaFoldDB" id="A0A7K5QWE7"/>
<keyword evidence="3" id="KW-0272">Extracellular matrix</keyword>
<keyword evidence="2" id="KW-0964">Secreted</keyword>
<dbReference type="PROSITE" id="PS51116">
    <property type="entry name" value="LAMININ_IVB"/>
    <property type="match status" value="1"/>
</dbReference>
<accession>A0A7K5QWE7</accession>
<dbReference type="SUPFAM" id="SSF57196">
    <property type="entry name" value="EGF/Laminin"/>
    <property type="match status" value="4"/>
</dbReference>
<comment type="subcellular location">
    <subcellularLocation>
        <location evidence="1">Secreted</location>
        <location evidence="1">Extracellular space</location>
        <location evidence="1">Extracellular matrix</location>
        <location evidence="1">Basement membrane</location>
    </subcellularLocation>
</comment>
<keyword evidence="7" id="KW-0130">Cell adhesion</keyword>
<dbReference type="InterPro" id="IPR050440">
    <property type="entry name" value="Laminin/Netrin_ECM"/>
</dbReference>
<sequence>IENVVTSFAPRPKKAWWQSENGVEHVSIQLDLEAEFHFTHLIMTFKTFRPAAMLVERSADFGHTWKVYRYFAYDCAAAFPHVPHGPPRRIDDVVCESRYSDIEPSTEGEVIYRVLDPAIPIRDPYSPAIQSDGLITHPRLNLDWEQEGRNLQGRAAGKLQFWGGHPVLPRPSGFAHQAQPSPGNGLQCGVPACLCCGNAEPCPRTARLCTATCVGAEPPQLHAAQPGHMQPRACEPNHAQPWASTVCGLWCHMPCCGAVPAGCDCNEHSRRCHFDMAVFLATGNTSGAVCDGCQHNTMGRRCHLCKPFYYKDPTKDLRDPAVCRACDCDPEGSLDGGLCDSADDPARGLIAGQCRCKEHVAGPRCDRCKPGFFGLSADNPQGCRRCQCDPQGTVADGSRCDPVSGECFCKRLVTGRSCNQCLPEHWGLSHDLPGCRPCDCDVGGARNNLCAMGTGQCQCRSHVIGRQCEQVETGFYRINLDHYTYEAEDARLHQGSVVEREPPPDRPASWTGTGFARMLEGGWLEFHVSDVPFSTEYDVVIRYEPQHPEAWQEVVLKVLRPSPVSASSPCGNTIPADDQL</sequence>
<dbReference type="FunFam" id="2.10.25.10:FF:000011">
    <property type="entry name" value="Cadherin EGF LAG seven-pass G-type receptor"/>
    <property type="match status" value="1"/>
</dbReference>
<evidence type="ECO:0000256" key="6">
    <source>
        <dbReference type="ARBA" id="ARBA00022869"/>
    </source>
</evidence>
<evidence type="ECO:0000256" key="9">
    <source>
        <dbReference type="ARBA" id="ARBA00023157"/>
    </source>
</evidence>
<evidence type="ECO:0000256" key="10">
    <source>
        <dbReference type="ARBA" id="ARBA00023180"/>
    </source>
</evidence>
<feature type="disulfide bond" evidence="12">
    <location>
        <begin position="356"/>
        <end position="365"/>
    </location>
</feature>
<keyword evidence="6" id="KW-0084">Basement membrane</keyword>
<dbReference type="SMART" id="SM00136">
    <property type="entry name" value="LamNT"/>
    <property type="match status" value="1"/>
</dbReference>
<feature type="disulfide bond" evidence="12">
    <location>
        <begin position="440"/>
        <end position="457"/>
    </location>
</feature>
<keyword evidence="11 12" id="KW-0424">Laminin EGF-like domain</keyword>
<evidence type="ECO:0000256" key="4">
    <source>
        <dbReference type="ARBA" id="ARBA00022729"/>
    </source>
</evidence>
<dbReference type="InterPro" id="IPR008211">
    <property type="entry name" value="Laminin_N"/>
</dbReference>
<dbReference type="Pfam" id="PF00055">
    <property type="entry name" value="Laminin_N"/>
    <property type="match status" value="1"/>
</dbReference>
<keyword evidence="4" id="KW-0732">Signal</keyword>
<dbReference type="Pfam" id="PF00053">
    <property type="entry name" value="EGF_laminin"/>
    <property type="match status" value="3"/>
</dbReference>
<dbReference type="GO" id="GO:0016477">
    <property type="term" value="P:cell migration"/>
    <property type="evidence" value="ECO:0007669"/>
    <property type="project" value="TreeGrafter"/>
</dbReference>
<evidence type="ECO:0000256" key="1">
    <source>
        <dbReference type="ARBA" id="ARBA00004302"/>
    </source>
</evidence>
<evidence type="ECO:0000313" key="17">
    <source>
        <dbReference type="Proteomes" id="UP000566454"/>
    </source>
</evidence>
<dbReference type="Pfam" id="PF21199">
    <property type="entry name" value="LAMININ_IV_B"/>
    <property type="match status" value="1"/>
</dbReference>
<dbReference type="InterPro" id="IPR013015">
    <property type="entry name" value="Laminin_IV_B"/>
</dbReference>
<evidence type="ECO:0000259" key="15">
    <source>
        <dbReference type="PROSITE" id="PS51117"/>
    </source>
</evidence>
<gene>
    <name evidence="16" type="primary">Lamb2</name>
    <name evidence="16" type="ORF">PRUHIM_R13565</name>
</gene>
<dbReference type="Gene3D" id="2.10.25.10">
    <property type="entry name" value="Laminin"/>
    <property type="match status" value="3"/>
</dbReference>
<dbReference type="Gene3D" id="2.60.120.260">
    <property type="entry name" value="Galactose-binding domain-like"/>
    <property type="match status" value="2"/>
</dbReference>
<dbReference type="InterPro" id="IPR002049">
    <property type="entry name" value="LE_dom"/>
</dbReference>